<accession>A0AAD7KSC8</accession>
<protein>
    <submittedName>
        <fullName evidence="1">DDT domain-containing protein</fullName>
    </submittedName>
</protein>
<evidence type="ECO:0000313" key="1">
    <source>
        <dbReference type="EMBL" id="KAJ7945168.1"/>
    </source>
</evidence>
<name>A0AAD7KSC8_QUISA</name>
<sequence>MSALRLLVSAVPFQRRLNLKTKNEHLEEEPIKYPIDDLLVKPDPDFTVRPSPSRDFNVSMDCVALSLLKILKMQ</sequence>
<dbReference type="KEGG" id="qsa:O6P43_030274"/>
<dbReference type="Proteomes" id="UP001163823">
    <property type="component" value="Chromosome 13"/>
</dbReference>
<organism evidence="1 2">
    <name type="scientific">Quillaja saponaria</name>
    <name type="common">Soap bark tree</name>
    <dbReference type="NCBI Taxonomy" id="32244"/>
    <lineage>
        <taxon>Eukaryota</taxon>
        <taxon>Viridiplantae</taxon>
        <taxon>Streptophyta</taxon>
        <taxon>Embryophyta</taxon>
        <taxon>Tracheophyta</taxon>
        <taxon>Spermatophyta</taxon>
        <taxon>Magnoliopsida</taxon>
        <taxon>eudicotyledons</taxon>
        <taxon>Gunneridae</taxon>
        <taxon>Pentapetalae</taxon>
        <taxon>rosids</taxon>
        <taxon>fabids</taxon>
        <taxon>Fabales</taxon>
        <taxon>Quillajaceae</taxon>
        <taxon>Quillaja</taxon>
    </lineage>
</organism>
<reference evidence="1" key="1">
    <citation type="journal article" date="2023" name="Science">
        <title>Elucidation of the pathway for biosynthesis of saponin adjuvants from the soapbark tree.</title>
        <authorList>
            <person name="Reed J."/>
            <person name="Orme A."/>
            <person name="El-Demerdash A."/>
            <person name="Owen C."/>
            <person name="Martin L.B.B."/>
            <person name="Misra R.C."/>
            <person name="Kikuchi S."/>
            <person name="Rejzek M."/>
            <person name="Martin A.C."/>
            <person name="Harkess A."/>
            <person name="Leebens-Mack J."/>
            <person name="Louveau T."/>
            <person name="Stephenson M.J."/>
            <person name="Osbourn A."/>
        </authorList>
    </citation>
    <scope>NUCLEOTIDE SEQUENCE</scope>
    <source>
        <strain evidence="1">S10</strain>
    </source>
</reference>
<proteinExistence type="predicted"/>
<keyword evidence="2" id="KW-1185">Reference proteome</keyword>
<dbReference type="EMBL" id="JARAOO010000013">
    <property type="protein sequence ID" value="KAJ7945168.1"/>
    <property type="molecule type" value="Genomic_DNA"/>
</dbReference>
<comment type="caution">
    <text evidence="1">The sequence shown here is derived from an EMBL/GenBank/DDBJ whole genome shotgun (WGS) entry which is preliminary data.</text>
</comment>
<gene>
    <name evidence="1" type="ORF">O6P43_030274</name>
</gene>
<dbReference type="AlphaFoldDB" id="A0AAD7KSC8"/>
<evidence type="ECO:0000313" key="2">
    <source>
        <dbReference type="Proteomes" id="UP001163823"/>
    </source>
</evidence>